<accession>A0A5E6PAJ7</accession>
<dbReference type="InterPro" id="IPR050287">
    <property type="entry name" value="MTA/SAH_deaminase"/>
</dbReference>
<evidence type="ECO:0000256" key="1">
    <source>
        <dbReference type="ARBA" id="ARBA00006745"/>
    </source>
</evidence>
<dbReference type="AlphaFoldDB" id="A0A5E6PAJ7"/>
<dbReference type="Pfam" id="PF01979">
    <property type="entry name" value="Amidohydro_1"/>
    <property type="match status" value="1"/>
</dbReference>
<dbReference type="PANTHER" id="PTHR43794">
    <property type="entry name" value="AMINOHYDROLASE SSNA-RELATED"/>
    <property type="match status" value="1"/>
</dbReference>
<feature type="domain" description="Amidohydrolase-related" evidence="3">
    <location>
        <begin position="73"/>
        <end position="423"/>
    </location>
</feature>
<organism evidence="4 5">
    <name type="scientific">Pseudomonas fluorescens</name>
    <dbReference type="NCBI Taxonomy" id="294"/>
    <lineage>
        <taxon>Bacteria</taxon>
        <taxon>Pseudomonadati</taxon>
        <taxon>Pseudomonadota</taxon>
        <taxon>Gammaproteobacteria</taxon>
        <taxon>Pseudomonadales</taxon>
        <taxon>Pseudomonadaceae</taxon>
        <taxon>Pseudomonas</taxon>
    </lineage>
</organism>
<keyword evidence="2 4" id="KW-0378">Hydrolase</keyword>
<dbReference type="EMBL" id="CABVGX010000001">
    <property type="protein sequence ID" value="VVM39372.1"/>
    <property type="molecule type" value="Genomic_DNA"/>
</dbReference>
<dbReference type="Gene3D" id="3.20.20.140">
    <property type="entry name" value="Metal-dependent hydrolases"/>
    <property type="match status" value="1"/>
</dbReference>
<dbReference type="GO" id="GO:0050270">
    <property type="term" value="F:S-adenosylhomocysteine deaminase activity"/>
    <property type="evidence" value="ECO:0007669"/>
    <property type="project" value="UniProtKB-EC"/>
</dbReference>
<gene>
    <name evidence="4" type="primary">mtaD_1</name>
    <name evidence="4" type="ORF">PS645_00190</name>
</gene>
<dbReference type="SUPFAM" id="SSF51556">
    <property type="entry name" value="Metallo-dependent hydrolases"/>
    <property type="match status" value="1"/>
</dbReference>
<dbReference type="RefSeq" id="WP_224787644.1">
    <property type="nucleotide sequence ID" value="NZ_CABVGX010000001.1"/>
</dbReference>
<dbReference type="EC" id="3.5.4.28" evidence="4"/>
<sequence>MDRTTTIHLLSSPEQLLCPQQLLAPDWLMLAEGPRRGQAVLVVDGKFADVGPLPLLQARYPGHQVRRLEQQLLMPGFIDTHHHLSQSFGKGLVFGEPSEIFRRVWIPLEGSLDSQLLYLTSKLAAFESLRGGFTTVCDAGTRSMEGVDAIAKAVHEVGIRCVLAKTCNDLQGKQLLDARQILAVAERHLAQWNNDSLITPSLAVPIPEIATDSTLKAVYRLCEEAGRVFQSHVNEHLVAVERSLELYGVRPLEHLHRAGALGPAALLAHATLLTSSEICLLRDSGAAVSYNPVASAWKGNAVAQAHLMHCLGIPVALGTDGTRGDGFRLLDCAEAAQRFAHGIPVGDSVCGGGQLWLDMGTKNAAQVLGLGQVTGEISPGRAADFLLVDLAVPELLPSWNLTWDLVRLANRDQIQAVVVQGKVRLWHGWPTDWDARELMRQVDALARDIVSQAPIHKVHPLPSVA</sequence>
<dbReference type="SUPFAM" id="SSF51338">
    <property type="entry name" value="Composite domain of metallo-dependent hydrolases"/>
    <property type="match status" value="1"/>
</dbReference>
<dbReference type="InterPro" id="IPR006680">
    <property type="entry name" value="Amidohydro-rel"/>
</dbReference>
<comment type="similarity">
    <text evidence="1">Belongs to the metallo-dependent hydrolases superfamily. ATZ/TRZ family.</text>
</comment>
<evidence type="ECO:0000313" key="5">
    <source>
        <dbReference type="Proteomes" id="UP000325607"/>
    </source>
</evidence>
<dbReference type="InterPro" id="IPR011059">
    <property type="entry name" value="Metal-dep_hydrolase_composite"/>
</dbReference>
<proteinExistence type="inferred from homology"/>
<dbReference type="Gene3D" id="2.30.40.10">
    <property type="entry name" value="Urease, subunit C, domain 1"/>
    <property type="match status" value="1"/>
</dbReference>
<dbReference type="PANTHER" id="PTHR43794:SF11">
    <property type="entry name" value="AMIDOHYDROLASE-RELATED DOMAIN-CONTAINING PROTEIN"/>
    <property type="match status" value="1"/>
</dbReference>
<evidence type="ECO:0000256" key="2">
    <source>
        <dbReference type="ARBA" id="ARBA00022801"/>
    </source>
</evidence>
<dbReference type="InterPro" id="IPR032466">
    <property type="entry name" value="Metal_Hydrolase"/>
</dbReference>
<evidence type="ECO:0000313" key="4">
    <source>
        <dbReference type="EMBL" id="VVM39372.1"/>
    </source>
</evidence>
<dbReference type="Proteomes" id="UP000325607">
    <property type="component" value="Unassembled WGS sequence"/>
</dbReference>
<reference evidence="4 5" key="1">
    <citation type="submission" date="2019-09" db="EMBL/GenBank/DDBJ databases">
        <authorList>
            <person name="Chandra G."/>
            <person name="Truman W A."/>
        </authorList>
    </citation>
    <scope>NUCLEOTIDE SEQUENCE [LARGE SCALE GENOMIC DNA]</scope>
    <source>
        <strain evidence="4">PS645</strain>
    </source>
</reference>
<evidence type="ECO:0000259" key="3">
    <source>
        <dbReference type="Pfam" id="PF01979"/>
    </source>
</evidence>
<protein>
    <submittedName>
        <fullName evidence="4">5-methylthioadenosine/S-adenosylhomocysteine deaminase</fullName>
        <ecNumber evidence="4">3.5.4.28</ecNumber>
    </submittedName>
</protein>
<name>A0A5E6PAJ7_PSEFL</name>